<dbReference type="EMBL" id="JANBPT010000248">
    <property type="protein sequence ID" value="KAJ1924919.1"/>
    <property type="molecule type" value="Genomic_DNA"/>
</dbReference>
<comment type="caution">
    <text evidence="4">The sequence shown here is derived from an EMBL/GenBank/DDBJ whole genome shotgun (WGS) entry which is preliminary data.</text>
</comment>
<dbReference type="Proteomes" id="UP001150569">
    <property type="component" value="Unassembled WGS sequence"/>
</dbReference>
<dbReference type="Pfam" id="PF23276">
    <property type="entry name" value="TPR_24"/>
    <property type="match status" value="1"/>
</dbReference>
<evidence type="ECO:0000259" key="2">
    <source>
        <dbReference type="Pfam" id="PF17177"/>
    </source>
</evidence>
<evidence type="ECO:0000313" key="4">
    <source>
        <dbReference type="EMBL" id="KAJ1924919.1"/>
    </source>
</evidence>
<dbReference type="OrthoDB" id="185373at2759"/>
<dbReference type="Pfam" id="PF17177">
    <property type="entry name" value="PPR_long"/>
    <property type="match status" value="1"/>
</dbReference>
<dbReference type="Pfam" id="PF13812">
    <property type="entry name" value="PPR_3"/>
    <property type="match status" value="1"/>
</dbReference>
<keyword evidence="5" id="KW-1185">Reference proteome</keyword>
<evidence type="ECO:0000259" key="3">
    <source>
        <dbReference type="Pfam" id="PF23276"/>
    </source>
</evidence>
<feature type="domain" description="Pentatricopeptide repeat-containing protein-mitochondrial" evidence="3">
    <location>
        <begin position="251"/>
        <end position="376"/>
    </location>
</feature>
<keyword evidence="1" id="KW-0677">Repeat</keyword>
<sequence>MTTSTSTAPPIDETAVPIEVPEVEGAKAYVPPVAGQKNLSWIHLSMDHLLRRGDLRGFFRKCEEMNQRGIGPSNETYRYLFQAYKATRQFNRAYRALERMAQHNVTEQLGHYHAVMEIATHMRYAHGVHKVYDLMRRHNITPTATTFNLLVQALCLDDQVELAYRVWNIMHARHTHLTEVTANLLIKALVDAGALNEAFQLLQSHEEIFAAIPVETYSHVFRAAGQHPFPNVLQHCWKKLVDVFRVKPTHGDCLLAMRTAALYGRPDLASDVIRIMNNCGYPISEPYLDCLFTAFVKRGDWRSALNVLHLMREAGIAVDAWTLAPMYRRLRHETRLLPEVTDAITELKLESKAPFLAVLNLVLALRVQDGNPRDAVPFMRQFPAQFGLQPDHDSYQAILTGCDKARDITLAEQLFAEMQATPELAPQSKAYTAMIVLHAHSTDYERIFVLLEELKAKNMIPSATAYHAILGACLHARDSRAKIVVQEMDMFGYSVPRNMLAALRSMKGSPY</sequence>
<evidence type="ECO:0000256" key="1">
    <source>
        <dbReference type="ARBA" id="ARBA00022737"/>
    </source>
</evidence>
<dbReference type="InterPro" id="IPR033443">
    <property type="entry name" value="PROP1-like_PPR_dom"/>
</dbReference>
<feature type="domain" description="PROP1-like PPR" evidence="2">
    <location>
        <begin position="51"/>
        <end position="209"/>
    </location>
</feature>
<organism evidence="4 5">
    <name type="scientific">Tieghemiomyces parasiticus</name>
    <dbReference type="NCBI Taxonomy" id="78921"/>
    <lineage>
        <taxon>Eukaryota</taxon>
        <taxon>Fungi</taxon>
        <taxon>Fungi incertae sedis</taxon>
        <taxon>Zoopagomycota</taxon>
        <taxon>Kickxellomycotina</taxon>
        <taxon>Dimargaritomycetes</taxon>
        <taxon>Dimargaritales</taxon>
        <taxon>Dimargaritaceae</taxon>
        <taxon>Tieghemiomyces</taxon>
    </lineage>
</organism>
<dbReference type="NCBIfam" id="TIGR00756">
    <property type="entry name" value="PPR"/>
    <property type="match status" value="1"/>
</dbReference>
<dbReference type="InterPro" id="IPR002885">
    <property type="entry name" value="PPR_rpt"/>
</dbReference>
<dbReference type="Gene3D" id="1.25.40.10">
    <property type="entry name" value="Tetratricopeptide repeat domain"/>
    <property type="match status" value="2"/>
</dbReference>
<proteinExistence type="predicted"/>
<dbReference type="InterPro" id="IPR011990">
    <property type="entry name" value="TPR-like_helical_dom_sf"/>
</dbReference>
<evidence type="ECO:0000313" key="5">
    <source>
        <dbReference type="Proteomes" id="UP001150569"/>
    </source>
</evidence>
<reference evidence="4" key="1">
    <citation type="submission" date="2022-07" db="EMBL/GenBank/DDBJ databases">
        <title>Phylogenomic reconstructions and comparative analyses of Kickxellomycotina fungi.</title>
        <authorList>
            <person name="Reynolds N.K."/>
            <person name="Stajich J.E."/>
            <person name="Barry K."/>
            <person name="Grigoriev I.V."/>
            <person name="Crous P."/>
            <person name="Smith M.E."/>
        </authorList>
    </citation>
    <scope>NUCLEOTIDE SEQUENCE</scope>
    <source>
        <strain evidence="4">RSA 861</strain>
    </source>
</reference>
<name>A0A9W8AA39_9FUNG</name>
<dbReference type="AlphaFoldDB" id="A0A9W8AA39"/>
<protein>
    <recommendedName>
        <fullName evidence="6">Pentacotripeptide-repeat region of PRORP domain-containing protein</fullName>
    </recommendedName>
</protein>
<evidence type="ECO:0008006" key="6">
    <source>
        <dbReference type="Google" id="ProtNLM"/>
    </source>
</evidence>
<dbReference type="PANTHER" id="PTHR47941">
    <property type="entry name" value="PENTATRICOPEPTIDE REPEAT-CONTAINING PROTEIN 3, MITOCHONDRIAL"/>
    <property type="match status" value="1"/>
</dbReference>
<dbReference type="InterPro" id="IPR057027">
    <property type="entry name" value="TPR_mt"/>
</dbReference>
<accession>A0A9W8AA39</accession>
<gene>
    <name evidence="4" type="ORF">IWQ60_004899</name>
</gene>